<keyword evidence="2" id="KW-1185">Reference proteome</keyword>
<evidence type="ECO:0000313" key="1">
    <source>
        <dbReference type="EMBL" id="MBY3593926.1"/>
    </source>
</evidence>
<protein>
    <recommendedName>
        <fullName evidence="3">Inositol monophosphatase</fullName>
    </recommendedName>
</protein>
<dbReference type="SUPFAM" id="SSF56655">
    <property type="entry name" value="Carbohydrate phosphatase"/>
    <property type="match status" value="1"/>
</dbReference>
<comment type="caution">
    <text evidence="1">The sequence shown here is derived from an EMBL/GenBank/DDBJ whole genome shotgun (WGS) entry which is preliminary data.</text>
</comment>
<organism evidence="1 2">
    <name type="scientific">Rhizobium bangladeshense</name>
    <dbReference type="NCBI Taxonomy" id="1138189"/>
    <lineage>
        <taxon>Bacteria</taxon>
        <taxon>Pseudomonadati</taxon>
        <taxon>Pseudomonadota</taxon>
        <taxon>Alphaproteobacteria</taxon>
        <taxon>Hyphomicrobiales</taxon>
        <taxon>Rhizobiaceae</taxon>
        <taxon>Rhizobium/Agrobacterium group</taxon>
        <taxon>Rhizobium</taxon>
    </lineage>
</organism>
<proteinExistence type="predicted"/>
<dbReference type="Gene3D" id="3.40.190.80">
    <property type="match status" value="1"/>
</dbReference>
<gene>
    <name evidence="1" type="ORF">HJA87_29225</name>
</gene>
<evidence type="ECO:0008006" key="3">
    <source>
        <dbReference type="Google" id="ProtNLM"/>
    </source>
</evidence>
<reference evidence="1 2" key="1">
    <citation type="submission" date="2020-06" db="EMBL/GenBank/DDBJ databases">
        <title>Global-level population genomics: horizontal gene transfer, symbiosis and evolution in Rhizobia.</title>
        <authorList>
            <person name="Gai Y."/>
        </authorList>
    </citation>
    <scope>NUCLEOTIDE SEQUENCE [LARGE SCALE GENOMIC DNA]</scope>
    <source>
        <strain evidence="1 2">PLR6_1b</strain>
    </source>
</reference>
<sequence>MAVDAGFDTYDLFASTAIIEGAGGMVTDWSGKSADVKVVGRRCCGRRFLITCRGAGTPKLGLNLTRVDRESSSRFRLKVRDREVVE</sequence>
<evidence type="ECO:0000313" key="2">
    <source>
        <dbReference type="Proteomes" id="UP000720124"/>
    </source>
</evidence>
<dbReference type="Proteomes" id="UP000720124">
    <property type="component" value="Unassembled WGS sequence"/>
</dbReference>
<name>A0ABS7LR33_9HYPH</name>
<accession>A0ABS7LR33</accession>
<dbReference type="EMBL" id="JABTXI010000015">
    <property type="protein sequence ID" value="MBY3593926.1"/>
    <property type="molecule type" value="Genomic_DNA"/>
</dbReference>